<dbReference type="eggNOG" id="COG4325">
    <property type="taxonomic scope" value="Bacteria"/>
</dbReference>
<evidence type="ECO:0000256" key="1">
    <source>
        <dbReference type="SAM" id="Phobius"/>
    </source>
</evidence>
<evidence type="ECO:0000313" key="3">
    <source>
        <dbReference type="Proteomes" id="UP000007041"/>
    </source>
</evidence>
<evidence type="ECO:0008006" key="4">
    <source>
        <dbReference type="Google" id="ProtNLM"/>
    </source>
</evidence>
<dbReference type="Pfam" id="PF10011">
    <property type="entry name" value="DUF2254"/>
    <property type="match status" value="1"/>
</dbReference>
<dbReference type="InterPro" id="IPR018723">
    <property type="entry name" value="DUF2254_membrane"/>
</dbReference>
<feature type="transmembrane region" description="Helical" evidence="1">
    <location>
        <begin position="132"/>
        <end position="154"/>
    </location>
</feature>
<accession>E3PWL8</accession>
<feature type="transmembrane region" description="Helical" evidence="1">
    <location>
        <begin position="59"/>
        <end position="85"/>
    </location>
</feature>
<dbReference type="AlphaFoldDB" id="E3PWL8"/>
<dbReference type="EMBL" id="FP565809">
    <property type="protein sequence ID" value="CBH20833.1"/>
    <property type="molecule type" value="Genomic_DNA"/>
</dbReference>
<dbReference type="Proteomes" id="UP000007041">
    <property type="component" value="Chromosome"/>
</dbReference>
<organism evidence="2 3">
    <name type="scientific">Acetoanaerobium sticklandii (strain ATCC 12662 / DSM 519 / JCM 1433 / CCUG 9281 / NCIMB 10654 / HF)</name>
    <name type="common">Clostridium sticklandii</name>
    <dbReference type="NCBI Taxonomy" id="499177"/>
    <lineage>
        <taxon>Bacteria</taxon>
        <taxon>Bacillati</taxon>
        <taxon>Bacillota</taxon>
        <taxon>Clostridia</taxon>
        <taxon>Peptostreptococcales</taxon>
        <taxon>Filifactoraceae</taxon>
        <taxon>Acetoanaerobium</taxon>
    </lineage>
</organism>
<keyword evidence="1" id="KW-0472">Membrane</keyword>
<gene>
    <name evidence="2" type="ordered locus">CLOST_0707</name>
</gene>
<keyword evidence="3" id="KW-1185">Reference proteome</keyword>
<keyword evidence="1" id="KW-1133">Transmembrane helix</keyword>
<dbReference type="HOGENOM" id="CLU_032303_1_1_9"/>
<feature type="transmembrane region" description="Helical" evidence="1">
    <location>
        <begin position="12"/>
        <end position="33"/>
    </location>
</feature>
<keyword evidence="1" id="KW-0812">Transmembrane</keyword>
<dbReference type="KEGG" id="cst:CLOST_0707"/>
<dbReference type="BioCyc" id="CSTI499177:GJE9-751-MONOMER"/>
<proteinExistence type="predicted"/>
<sequence>MKKIINKIKTSIWLYPTIYSIGAFILSVGIKILETTYSDEMSLYLSTVFYTKSELAQTVLGIVASAFITIATFTFSTTMVVLTMYSSQFTPRVVENFLNNKVTMKSFGVFLSGFIFAISSLLFTKTSQNENLVISASIGVIYVIVGLVYFLIFIHNVATYVQASHLIQRLQDEARKKIKEYNDFEDKASILSKEEMIEMVKYKYFFDVYAHSDGYIQEINYQKLQKIAQNHNCIICFKKVVGQFISLETKILTIYYEEKNILDEIDIEEINKLILIGNKKTQTQDFSFTIQKIVEIAVKALSPGINDPNTAIHCLNIIGILLRDLSHIEKGYILLKKDDELGHIIYEAYDFEVLLDDAFSQIIFYGQADVSVIVVALKSLRIIKTKASKYNREIIDNYAKYLIEKQLKLSDDKLHHTKIKNEYIDLINL</sequence>
<protein>
    <recommendedName>
        <fullName evidence="4">DUF2254 domain-containing protein</fullName>
    </recommendedName>
</protein>
<name>E3PWL8_ACESD</name>
<dbReference type="STRING" id="1511.CLOST_0707"/>
<reference evidence="3" key="1">
    <citation type="journal article" date="2010" name="BMC Genomics">
        <title>Clostridium sticklandii, a specialist in amino acid degradation:revisiting its metabolism through its genome sequence.</title>
        <authorList>
            <person name="Fonknechten N."/>
            <person name="Chaussonnerie S."/>
            <person name="Tricot S."/>
            <person name="Lajus A."/>
            <person name="Andreesen J.R."/>
            <person name="Perchat N."/>
            <person name="Pelletier E."/>
            <person name="Gouyvenoux M."/>
            <person name="Barbe V."/>
            <person name="Salanoubat M."/>
            <person name="Le Paslier D."/>
            <person name="Weissenbach J."/>
            <person name="Cohen G.N."/>
            <person name="Kreimeyer A."/>
        </authorList>
    </citation>
    <scope>NUCLEOTIDE SEQUENCE [LARGE SCALE GENOMIC DNA]</scope>
    <source>
        <strain evidence="3">ATCC 12662 / DSM 519 / JCM 1433 / CCUG 9281 / NCIMB 10654 / HF</strain>
    </source>
</reference>
<evidence type="ECO:0000313" key="2">
    <source>
        <dbReference type="EMBL" id="CBH20833.1"/>
    </source>
</evidence>
<feature type="transmembrane region" description="Helical" evidence="1">
    <location>
        <begin position="106"/>
        <end position="126"/>
    </location>
</feature>